<accession>A0AA46UES3</accession>
<evidence type="ECO:0000313" key="2">
    <source>
        <dbReference type="Proteomes" id="UP001156216"/>
    </source>
</evidence>
<proteinExistence type="predicted"/>
<sequence>MRKLLLGAITILILACSENKENEGMQSASSAIKTRSGTWILEQVKDTYVFGEQLQLQCSGEGYSGKIHSAVLEMKTDTNEKYLAISSGSCADLDFNNVYAFKLGKCYIKVTIFVLTDTGGGDQDFVEEETNVLEFRVKGPSISNIMKMSEVTQRMDECWKNSISSEKSHSRREFGFTLQMHTYSNAAPKYSFIDGSAMSSNDCSTGGINTITFTIRTNEYNESASYSVALFHTHPPLTNCPSTSSRITGPSSLDDDTANTNKIPSVIFDYGDRNEQIYGGHSSNLPYVISYAGSYDQRL</sequence>
<dbReference type="PROSITE" id="PS51257">
    <property type="entry name" value="PROKAR_LIPOPROTEIN"/>
    <property type="match status" value="1"/>
</dbReference>
<gene>
    <name evidence="1" type="ORF">KQP59_09895</name>
</gene>
<evidence type="ECO:0000313" key="1">
    <source>
        <dbReference type="EMBL" id="UYU73397.1"/>
    </source>
</evidence>
<dbReference type="EMBL" id="CP083681">
    <property type="protein sequence ID" value="UYU73397.1"/>
    <property type="molecule type" value="Genomic_DNA"/>
</dbReference>
<organism evidence="1 2">
    <name type="scientific">Bacteroides thetaiotaomicron</name>
    <dbReference type="NCBI Taxonomy" id="818"/>
    <lineage>
        <taxon>Bacteria</taxon>
        <taxon>Pseudomonadati</taxon>
        <taxon>Bacteroidota</taxon>
        <taxon>Bacteroidia</taxon>
        <taxon>Bacteroidales</taxon>
        <taxon>Bacteroidaceae</taxon>
        <taxon>Bacteroides</taxon>
    </lineage>
</organism>
<dbReference type="Proteomes" id="UP001156216">
    <property type="component" value="Chromosome"/>
</dbReference>
<evidence type="ECO:0008006" key="3">
    <source>
        <dbReference type="Google" id="ProtNLM"/>
    </source>
</evidence>
<protein>
    <recommendedName>
        <fullName evidence="3">Lipoprotein</fullName>
    </recommendedName>
</protein>
<name>A0AA46UES3_BACT4</name>
<dbReference type="RefSeq" id="WP_016267921.1">
    <property type="nucleotide sequence ID" value="NZ_BAABZI010000001.1"/>
</dbReference>
<dbReference type="AlphaFoldDB" id="A0AA46UES3"/>
<reference evidence="1" key="1">
    <citation type="submission" date="2021-06" db="EMBL/GenBank/DDBJ databases">
        <title>Interrogation of the integrated mobile genetic elements in gut-associated Bacteroides with a consensus prediction approach.</title>
        <authorList>
            <person name="Campbell D.E."/>
            <person name="Leigh J.R."/>
            <person name="Kim T."/>
            <person name="England W."/>
            <person name="Whitaker R.J."/>
            <person name="Degnan P.H."/>
        </authorList>
    </citation>
    <scope>NUCLEOTIDE SEQUENCE</scope>
    <source>
        <strain evidence="1">VPI-BTDOT2</strain>
    </source>
</reference>